<dbReference type="Proteomes" id="UP001299970">
    <property type="component" value="Unassembled WGS sequence"/>
</dbReference>
<evidence type="ECO:0000313" key="4">
    <source>
        <dbReference type="Proteomes" id="UP001299970"/>
    </source>
</evidence>
<keyword evidence="4" id="KW-1185">Reference proteome</keyword>
<reference evidence="3 4" key="1">
    <citation type="submission" date="2022-03" db="EMBL/GenBank/DDBJ databases">
        <title>Pseudonocardia alaer sp. nov., a novel actinomycete isolated from reed forest soil.</title>
        <authorList>
            <person name="Wang L."/>
        </authorList>
    </citation>
    <scope>NUCLEOTIDE SEQUENCE [LARGE SCALE GENOMIC DNA]</scope>
    <source>
        <strain evidence="3 4">Y-16303</strain>
    </source>
</reference>
<dbReference type="PROSITE" id="PS00061">
    <property type="entry name" value="ADH_SHORT"/>
    <property type="match status" value="1"/>
</dbReference>
<accession>A0ABS9T953</accession>
<dbReference type="InterPro" id="IPR020904">
    <property type="entry name" value="Sc_DH/Rdtase_CS"/>
</dbReference>
<dbReference type="PRINTS" id="PR00081">
    <property type="entry name" value="GDHRDH"/>
</dbReference>
<dbReference type="PANTHER" id="PTHR42879">
    <property type="entry name" value="3-OXOACYL-(ACYL-CARRIER-PROTEIN) REDUCTASE"/>
    <property type="match status" value="1"/>
</dbReference>
<gene>
    <name evidence="3" type="ORF">MMF94_05150</name>
</gene>
<dbReference type="InterPro" id="IPR036291">
    <property type="entry name" value="NAD(P)-bd_dom_sf"/>
</dbReference>
<comment type="similarity">
    <text evidence="1">Belongs to the short-chain dehydrogenases/reductases (SDR) family.</text>
</comment>
<name>A0ABS9T953_9PSEU</name>
<evidence type="ECO:0000259" key="2">
    <source>
        <dbReference type="SMART" id="SM00822"/>
    </source>
</evidence>
<dbReference type="InterPro" id="IPR057326">
    <property type="entry name" value="KR_dom"/>
</dbReference>
<proteinExistence type="inferred from homology"/>
<dbReference type="PANTHER" id="PTHR42879:SF2">
    <property type="entry name" value="3-OXOACYL-[ACYL-CARRIER-PROTEIN] REDUCTASE FABG"/>
    <property type="match status" value="1"/>
</dbReference>
<dbReference type="SUPFAM" id="SSF51735">
    <property type="entry name" value="NAD(P)-binding Rossmann-fold domains"/>
    <property type="match status" value="1"/>
</dbReference>
<organism evidence="3 4">
    <name type="scientific">Pseudonocardia alaniniphila</name>
    <dbReference type="NCBI Taxonomy" id="75291"/>
    <lineage>
        <taxon>Bacteria</taxon>
        <taxon>Bacillati</taxon>
        <taxon>Actinomycetota</taxon>
        <taxon>Actinomycetes</taxon>
        <taxon>Pseudonocardiales</taxon>
        <taxon>Pseudonocardiaceae</taxon>
        <taxon>Pseudonocardia</taxon>
    </lineage>
</organism>
<sequence>MTAESDVAVVTGAARGLGAVIAARLHGHGLRVALADVDVEKAAEVARHLDPSRATARAFALDVRERASFHDLLAGVVAVWGGLHVVVNNAAGTQATPVMQISAEEFDSVVGVNLSGTFNACQILGAHLAERGYGRIVNIGSLAGQNGGTATGAHYAASKGGIHTLTKVFARELAASGVTVNAVAPGPLDLPVVHRLVPPERMESLIATIPVGRLGSPGFVAQVVALLASRDASSVTGACWDVNGGLYLR</sequence>
<evidence type="ECO:0000256" key="1">
    <source>
        <dbReference type="ARBA" id="ARBA00006484"/>
    </source>
</evidence>
<comment type="caution">
    <text evidence="3">The sequence shown here is derived from an EMBL/GenBank/DDBJ whole genome shotgun (WGS) entry which is preliminary data.</text>
</comment>
<evidence type="ECO:0000313" key="3">
    <source>
        <dbReference type="EMBL" id="MCH6165063.1"/>
    </source>
</evidence>
<dbReference type="EMBL" id="JAKXMK010000004">
    <property type="protein sequence ID" value="MCH6165063.1"/>
    <property type="molecule type" value="Genomic_DNA"/>
</dbReference>
<dbReference type="InterPro" id="IPR002347">
    <property type="entry name" value="SDR_fam"/>
</dbReference>
<dbReference type="Pfam" id="PF13561">
    <property type="entry name" value="adh_short_C2"/>
    <property type="match status" value="1"/>
</dbReference>
<dbReference type="SMART" id="SM00822">
    <property type="entry name" value="PKS_KR"/>
    <property type="match status" value="1"/>
</dbReference>
<dbReference type="PRINTS" id="PR00080">
    <property type="entry name" value="SDRFAMILY"/>
</dbReference>
<dbReference type="InterPro" id="IPR050259">
    <property type="entry name" value="SDR"/>
</dbReference>
<feature type="domain" description="Ketoreductase" evidence="2">
    <location>
        <begin position="6"/>
        <end position="191"/>
    </location>
</feature>
<dbReference type="RefSeq" id="WP_241035099.1">
    <property type="nucleotide sequence ID" value="NZ_BAAAJF010000018.1"/>
</dbReference>
<protein>
    <submittedName>
        <fullName evidence="3">SDR family oxidoreductase</fullName>
    </submittedName>
</protein>
<dbReference type="Gene3D" id="3.40.50.720">
    <property type="entry name" value="NAD(P)-binding Rossmann-like Domain"/>
    <property type="match status" value="1"/>
</dbReference>